<dbReference type="EMBL" id="CP107006">
    <property type="protein sequence ID" value="UYQ95913.1"/>
    <property type="molecule type" value="Genomic_DNA"/>
</dbReference>
<keyword evidence="11" id="KW-1185">Reference proteome</keyword>
<accession>A0ABY6J890</accession>
<dbReference type="InterPro" id="IPR050250">
    <property type="entry name" value="Macrolide_Exporter_MacB"/>
</dbReference>
<keyword evidence="2" id="KW-1003">Cell membrane</keyword>
<dbReference type="InterPro" id="IPR003838">
    <property type="entry name" value="ABC3_permease_C"/>
</dbReference>
<dbReference type="PANTHER" id="PTHR30572">
    <property type="entry name" value="MEMBRANE COMPONENT OF TRANSPORTER-RELATED"/>
    <property type="match status" value="1"/>
</dbReference>
<evidence type="ECO:0000259" key="8">
    <source>
        <dbReference type="Pfam" id="PF02687"/>
    </source>
</evidence>
<comment type="subcellular location">
    <subcellularLocation>
        <location evidence="1">Cell membrane</location>
        <topology evidence="1">Multi-pass membrane protein</topology>
    </subcellularLocation>
</comment>
<evidence type="ECO:0000259" key="9">
    <source>
        <dbReference type="Pfam" id="PF12704"/>
    </source>
</evidence>
<proteinExistence type="inferred from homology"/>
<comment type="similarity">
    <text evidence="6">Belongs to the ABC-4 integral membrane protein family.</text>
</comment>
<dbReference type="PANTHER" id="PTHR30572:SF4">
    <property type="entry name" value="ABC TRANSPORTER PERMEASE YTRF"/>
    <property type="match status" value="1"/>
</dbReference>
<evidence type="ECO:0000256" key="3">
    <source>
        <dbReference type="ARBA" id="ARBA00022692"/>
    </source>
</evidence>
<evidence type="ECO:0000256" key="5">
    <source>
        <dbReference type="ARBA" id="ARBA00023136"/>
    </source>
</evidence>
<organism evidence="10 11">
    <name type="scientific">Chitinophaga horti</name>
    <dbReference type="NCBI Taxonomy" id="2920382"/>
    <lineage>
        <taxon>Bacteria</taxon>
        <taxon>Pseudomonadati</taxon>
        <taxon>Bacteroidota</taxon>
        <taxon>Chitinophagia</taxon>
        <taxon>Chitinophagales</taxon>
        <taxon>Chitinophagaceae</taxon>
        <taxon>Chitinophaga</taxon>
    </lineage>
</organism>
<evidence type="ECO:0000313" key="10">
    <source>
        <dbReference type="EMBL" id="UYQ95913.1"/>
    </source>
</evidence>
<keyword evidence="3 7" id="KW-0812">Transmembrane</keyword>
<dbReference type="Proteomes" id="UP001162741">
    <property type="component" value="Chromosome"/>
</dbReference>
<keyword evidence="4 7" id="KW-1133">Transmembrane helix</keyword>
<feature type="transmembrane region" description="Helical" evidence="7">
    <location>
        <begin position="268"/>
        <end position="298"/>
    </location>
</feature>
<evidence type="ECO:0000256" key="6">
    <source>
        <dbReference type="ARBA" id="ARBA00038076"/>
    </source>
</evidence>
<gene>
    <name evidence="10" type="ORF">MKQ68_12460</name>
</gene>
<feature type="transmembrane region" description="Helical" evidence="7">
    <location>
        <begin position="326"/>
        <end position="344"/>
    </location>
</feature>
<feature type="transmembrane region" description="Helical" evidence="7">
    <location>
        <begin position="17"/>
        <end position="41"/>
    </location>
</feature>
<evidence type="ECO:0000256" key="2">
    <source>
        <dbReference type="ARBA" id="ARBA00022475"/>
    </source>
</evidence>
<dbReference type="Pfam" id="PF02687">
    <property type="entry name" value="FtsX"/>
    <property type="match status" value="1"/>
</dbReference>
<feature type="domain" description="MacB-like periplasmic core" evidence="9">
    <location>
        <begin position="25"/>
        <end position="232"/>
    </location>
</feature>
<dbReference type="Pfam" id="PF12704">
    <property type="entry name" value="MacB_PCD"/>
    <property type="match status" value="1"/>
</dbReference>
<sequence>MISHFFKLIWNKKRQHFLLILEIMVAYLVVFGIFSAGVFYYRNYAHPRNFRHENVWSINISNHKPGTSRADSLMMILTGVKKQLLATPGVRAAAYMSYNTPFSNSINGNTFKYNDREYSAMNYQAEDDLPEVLQLEVTKGRWYAAQDAGGTRKPVVINELLEKEMFPNGESVGKEVVFGMDGTDRRVIVGVIKDMKHEGDYATPKVGIYERADTGFYSWTGMLLLRVDPSVDAAFEGQVHDRLTSTLKGATIEIQRLPNQLARKNREMAIPVVTAGVIAAFLVINVALGMFGVLWYNISRRRQEIGLRRAIGATAGNVSWQIMGEMLVLTTIAILLGLFFAVQFPLLDVFNLPSGVYVTGMLLATLFVYVLVFICSIYPGREAAAIYPAIALHED</sequence>
<protein>
    <submittedName>
        <fullName evidence="10">ABC transporter permease</fullName>
    </submittedName>
</protein>
<dbReference type="InterPro" id="IPR025857">
    <property type="entry name" value="MacB_PCD"/>
</dbReference>
<feature type="domain" description="ABC3 transporter permease C-terminal" evidence="8">
    <location>
        <begin position="277"/>
        <end position="387"/>
    </location>
</feature>
<evidence type="ECO:0000313" key="11">
    <source>
        <dbReference type="Proteomes" id="UP001162741"/>
    </source>
</evidence>
<name>A0ABY6J890_9BACT</name>
<evidence type="ECO:0000256" key="1">
    <source>
        <dbReference type="ARBA" id="ARBA00004651"/>
    </source>
</evidence>
<keyword evidence="5 7" id="KW-0472">Membrane</keyword>
<evidence type="ECO:0000256" key="7">
    <source>
        <dbReference type="SAM" id="Phobius"/>
    </source>
</evidence>
<reference evidence="10" key="1">
    <citation type="submission" date="2022-10" db="EMBL/GenBank/DDBJ databases">
        <title>Chitinophaga sp. nov., isolated from soil.</title>
        <authorList>
            <person name="Jeon C.O."/>
        </authorList>
    </citation>
    <scope>NUCLEOTIDE SEQUENCE</scope>
    <source>
        <strain evidence="10">R8</strain>
    </source>
</reference>
<evidence type="ECO:0000256" key="4">
    <source>
        <dbReference type="ARBA" id="ARBA00022989"/>
    </source>
</evidence>
<dbReference type="RefSeq" id="WP_264283585.1">
    <property type="nucleotide sequence ID" value="NZ_CP107006.1"/>
</dbReference>
<feature type="transmembrane region" description="Helical" evidence="7">
    <location>
        <begin position="356"/>
        <end position="378"/>
    </location>
</feature>